<dbReference type="EMBL" id="CAJNOQ010003321">
    <property type="protein sequence ID" value="CAF1006496.1"/>
    <property type="molecule type" value="Genomic_DNA"/>
</dbReference>
<evidence type="ECO:0000313" key="5">
    <source>
        <dbReference type="EMBL" id="CAF3777753.1"/>
    </source>
</evidence>
<keyword evidence="2" id="KW-0677">Repeat</keyword>
<dbReference type="Proteomes" id="UP000681722">
    <property type="component" value="Unassembled WGS sequence"/>
</dbReference>
<dbReference type="PROSITE" id="PS50294">
    <property type="entry name" value="WD_REPEATS_REGION"/>
    <property type="match status" value="1"/>
</dbReference>
<evidence type="ECO:0000313" key="4">
    <source>
        <dbReference type="EMBL" id="CAF1006496.1"/>
    </source>
</evidence>
<dbReference type="SMART" id="SM00320">
    <property type="entry name" value="WD40"/>
    <property type="match status" value="4"/>
</dbReference>
<feature type="repeat" description="WD" evidence="3">
    <location>
        <begin position="499"/>
        <end position="540"/>
    </location>
</feature>
<dbReference type="PROSITE" id="PS50082">
    <property type="entry name" value="WD_REPEATS_2"/>
    <property type="match status" value="1"/>
</dbReference>
<keyword evidence="6" id="KW-1185">Reference proteome</keyword>
<dbReference type="InterPro" id="IPR015943">
    <property type="entry name" value="WD40/YVTN_repeat-like_dom_sf"/>
</dbReference>
<dbReference type="InterPro" id="IPR019775">
    <property type="entry name" value="WD40_repeat_CS"/>
</dbReference>
<protein>
    <recommendedName>
        <fullName evidence="7">Cilia- and flagella-associated protein 57</fullName>
    </recommendedName>
</protein>
<dbReference type="AlphaFoldDB" id="A0A814H6L7"/>
<dbReference type="InterPro" id="IPR052993">
    <property type="entry name" value="CFA-57"/>
</dbReference>
<evidence type="ECO:0008006" key="7">
    <source>
        <dbReference type="Google" id="ProtNLM"/>
    </source>
</evidence>
<sequence length="1271" mass="148660">MKNLSVEKVYGCSTIHRNLIIALPQDRVAYVAGSYLVIHSCKTNEQHYLQFSAIELLYLSLTGSLMGVIDRTNQDETRVHIYGTIPIHLVYVIEPDRFGSFIGLAINTSDNILMILHSKPAYMITIQEIQYDQQEHEDFNIVDIGSVRAVHGPVLNQMTKCDVVPHAFMISFCPKSNILFCVSGEALFKTYVIRNQIVEQEIVHFRPEFYTFMCHAWLDENSILDVLEMIKDETFVNMLNEATIASQQQQLRISGPLYDGSIVSAQNISYLDIAVSDQLLPYFICTYQEYFLVFAPIQDEPYFDVIYRHQLISSNKHHNEIFDVNKILKISSIWEFKTKVYLLTDRNNIFCYYLTKNTDVNAEQILSVEEDYIYGFHSYSVNNIGLGIHKSWLISMGGDNMVRIIDYKDNSREIISKSIREGAYSVSGADPYCLHVVLGGHNRLQLYLITNYELRMVHQFEARGVKELNMSQCGHLIAAIMNNSVQIYSTITLRLLSQLRGHVGKIKQAVWSKNDSTLTTAGSDGMICIWNVFNGMRVGEVITKQFHYLGIAVTSDNSKMYAIASDASIKVFSSTNLENEWKVEQRYQPTAISLSKSEKLLFVGLSNGTIRIYTLPLAPEGYIDIPAHGGPVRRLIPSNDDVYLASIGESAYVLLFKYKPVFGNNRDIDHFQCQIEQQQRKDPSVTSLLPKFHHILVTKAEFDEQNRKLFDTELRINEVQTENDLRLRSKQIQFSKHLNYYQNHFETQMKQLYHQYEKLKSETQDNICKYNEDGKQLRQQYETIEAHAEAVYENITMNSLRRIQSKQHELKRLKSVYEKKLEKLGVEEQADVQDVVNKANTLLNTRWRCGIKTLETIQQHENEINAYIRQMEQDIDDEVENVKDGYLRELATSEANSKRLIVSVSTLRKRYNAIVVRMESRDVEKTDLQTEVKELHDKQFELTDHLNHFYQIIKKKEDRIGTHDVKLHRLQHHILHVEKRKYVLDYKTKSLLERIEPIDQEINRLKQNSGEIEQQLTLLKRQQKELISREKDYEYKLHESRRDLKTAQKMHKKLWRIVKRQKELVKKSLKLTEITCTTRGFKEDLEHFVKEMCDMLRREQIFEHQIEIHGFLKEWTHQRGWLLNQMHDLTKRTELAEQFQLRAQREHRKIIAPFAQQLDELHRIFDTTQKHIQKRLFNLKIKTSEQVEFLRQVSETIHGNEKLHMSIEKVRQVELHVEMQEKEIERLSSIVFRFQYCQPCLDVNKKILGVEMTTTTPLLAPLPEILSPLNV</sequence>
<dbReference type="Proteomes" id="UP000663829">
    <property type="component" value="Unassembled WGS sequence"/>
</dbReference>
<dbReference type="PROSITE" id="PS00678">
    <property type="entry name" value="WD_REPEATS_1"/>
    <property type="match status" value="1"/>
</dbReference>
<accession>A0A814H6L7</accession>
<gene>
    <name evidence="4" type="ORF">GPM918_LOCUS14036</name>
    <name evidence="5" type="ORF">SRO942_LOCUS14036</name>
</gene>
<evidence type="ECO:0000256" key="3">
    <source>
        <dbReference type="PROSITE-ProRule" id="PRU00221"/>
    </source>
</evidence>
<dbReference type="OrthoDB" id="10251741at2759"/>
<reference evidence="4" key="1">
    <citation type="submission" date="2021-02" db="EMBL/GenBank/DDBJ databases">
        <authorList>
            <person name="Nowell W R."/>
        </authorList>
    </citation>
    <scope>NUCLEOTIDE SEQUENCE</scope>
</reference>
<evidence type="ECO:0000256" key="1">
    <source>
        <dbReference type="ARBA" id="ARBA00022574"/>
    </source>
</evidence>
<keyword evidence="1 3" id="KW-0853">WD repeat</keyword>
<dbReference type="EMBL" id="CAJOBC010003321">
    <property type="protein sequence ID" value="CAF3777753.1"/>
    <property type="molecule type" value="Genomic_DNA"/>
</dbReference>
<proteinExistence type="predicted"/>
<name>A0A814H6L7_9BILA</name>
<dbReference type="PANTHER" id="PTHR32215">
    <property type="entry name" value="CILIA- AND FLAGELLA-ASSOCIATED PROTEIN 57"/>
    <property type="match status" value="1"/>
</dbReference>
<evidence type="ECO:0000256" key="2">
    <source>
        <dbReference type="ARBA" id="ARBA00022737"/>
    </source>
</evidence>
<comment type="caution">
    <text evidence="4">The sequence shown here is derived from an EMBL/GenBank/DDBJ whole genome shotgun (WGS) entry which is preliminary data.</text>
</comment>
<dbReference type="Gene3D" id="2.130.10.10">
    <property type="entry name" value="YVTN repeat-like/Quinoprotein amine dehydrogenase"/>
    <property type="match status" value="2"/>
</dbReference>
<evidence type="ECO:0000313" key="6">
    <source>
        <dbReference type="Proteomes" id="UP000663829"/>
    </source>
</evidence>
<dbReference type="PANTHER" id="PTHR32215:SF0">
    <property type="entry name" value="CILIA- AND FLAGELLA-ASSOCIATED PROTEIN 57"/>
    <property type="match status" value="1"/>
</dbReference>
<dbReference type="InterPro" id="IPR001680">
    <property type="entry name" value="WD40_rpt"/>
</dbReference>
<dbReference type="InterPro" id="IPR036322">
    <property type="entry name" value="WD40_repeat_dom_sf"/>
</dbReference>
<dbReference type="SUPFAM" id="SSF50978">
    <property type="entry name" value="WD40 repeat-like"/>
    <property type="match status" value="1"/>
</dbReference>
<dbReference type="Pfam" id="PF00400">
    <property type="entry name" value="WD40"/>
    <property type="match status" value="1"/>
</dbReference>
<organism evidence="4 6">
    <name type="scientific">Didymodactylos carnosus</name>
    <dbReference type="NCBI Taxonomy" id="1234261"/>
    <lineage>
        <taxon>Eukaryota</taxon>
        <taxon>Metazoa</taxon>
        <taxon>Spiralia</taxon>
        <taxon>Gnathifera</taxon>
        <taxon>Rotifera</taxon>
        <taxon>Eurotatoria</taxon>
        <taxon>Bdelloidea</taxon>
        <taxon>Philodinida</taxon>
        <taxon>Philodinidae</taxon>
        <taxon>Didymodactylos</taxon>
    </lineage>
</organism>